<organism evidence="1">
    <name type="scientific">Hydatigena taeniaeformis</name>
    <name type="common">Feline tapeworm</name>
    <name type="synonym">Taenia taeniaeformis</name>
    <dbReference type="NCBI Taxonomy" id="6205"/>
    <lineage>
        <taxon>Eukaryota</taxon>
        <taxon>Metazoa</taxon>
        <taxon>Spiralia</taxon>
        <taxon>Lophotrochozoa</taxon>
        <taxon>Platyhelminthes</taxon>
        <taxon>Cestoda</taxon>
        <taxon>Eucestoda</taxon>
        <taxon>Cyclophyllidea</taxon>
        <taxon>Taeniidae</taxon>
        <taxon>Hydatigera</taxon>
    </lineage>
</organism>
<proteinExistence type="predicted"/>
<accession>A0A0R3WYW6</accession>
<reference evidence="1" key="1">
    <citation type="submission" date="2017-02" db="UniProtKB">
        <authorList>
            <consortium name="WormBaseParasite"/>
        </authorList>
    </citation>
    <scope>IDENTIFICATION</scope>
</reference>
<dbReference type="AlphaFoldDB" id="A0A0R3WYW6"/>
<evidence type="ECO:0000313" key="1">
    <source>
        <dbReference type="WBParaSite" id="TTAC_0000595601-mRNA-1"/>
    </source>
</evidence>
<protein>
    <submittedName>
        <fullName evidence="1">Ovule protein</fullName>
    </submittedName>
</protein>
<dbReference type="WBParaSite" id="TTAC_0000595601-mRNA-1">
    <property type="protein sequence ID" value="TTAC_0000595601-mRNA-1"/>
    <property type="gene ID" value="TTAC_0000595601"/>
</dbReference>
<name>A0A0R3WYW6_HYDTA</name>
<sequence length="74" mass="7779">LSSCRGISESESDGLERSCSVEVPLNDKGGVEVDDNVDGVVDIPFSSFGANALEVRRKLLVSKVVTGTEAECCC</sequence>